<evidence type="ECO:0000256" key="1">
    <source>
        <dbReference type="SAM" id="MobiDB-lite"/>
    </source>
</evidence>
<organism evidence="4 5">
    <name type="scientific">Rubripirellula reticaptiva</name>
    <dbReference type="NCBI Taxonomy" id="2528013"/>
    <lineage>
        <taxon>Bacteria</taxon>
        <taxon>Pseudomonadati</taxon>
        <taxon>Planctomycetota</taxon>
        <taxon>Planctomycetia</taxon>
        <taxon>Pirellulales</taxon>
        <taxon>Pirellulaceae</taxon>
        <taxon>Rubripirellula</taxon>
    </lineage>
</organism>
<dbReference type="InterPro" id="IPR021908">
    <property type="entry name" value="YfbK_C"/>
</dbReference>
<dbReference type="PROSITE" id="PS50234">
    <property type="entry name" value="VWFA"/>
    <property type="match status" value="1"/>
</dbReference>
<reference evidence="4 5" key="1">
    <citation type="submission" date="2019-02" db="EMBL/GenBank/DDBJ databases">
        <title>Deep-cultivation of Planctomycetes and their phenomic and genomic characterization uncovers novel biology.</title>
        <authorList>
            <person name="Wiegand S."/>
            <person name="Jogler M."/>
            <person name="Boedeker C."/>
            <person name="Pinto D."/>
            <person name="Vollmers J."/>
            <person name="Rivas-Marin E."/>
            <person name="Kohn T."/>
            <person name="Peeters S.H."/>
            <person name="Heuer A."/>
            <person name="Rast P."/>
            <person name="Oberbeckmann S."/>
            <person name="Bunk B."/>
            <person name="Jeske O."/>
            <person name="Meyerdierks A."/>
            <person name="Storesund J.E."/>
            <person name="Kallscheuer N."/>
            <person name="Luecker S."/>
            <person name="Lage O.M."/>
            <person name="Pohl T."/>
            <person name="Merkel B.J."/>
            <person name="Hornburger P."/>
            <person name="Mueller R.-W."/>
            <person name="Bruemmer F."/>
            <person name="Labrenz M."/>
            <person name="Spormann A.M."/>
            <person name="Op Den Camp H."/>
            <person name="Overmann J."/>
            <person name="Amann R."/>
            <person name="Jetten M.S.M."/>
            <person name="Mascher T."/>
            <person name="Medema M.H."/>
            <person name="Devos D.P."/>
            <person name="Kaster A.-K."/>
            <person name="Ovreas L."/>
            <person name="Rohde M."/>
            <person name="Galperin M.Y."/>
            <person name="Jogler C."/>
        </authorList>
    </citation>
    <scope>NUCLEOTIDE SEQUENCE [LARGE SCALE GENOMIC DNA]</scope>
    <source>
        <strain evidence="4 5">Poly59</strain>
    </source>
</reference>
<feature type="region of interest" description="Disordered" evidence="1">
    <location>
        <begin position="322"/>
        <end position="350"/>
    </location>
</feature>
<gene>
    <name evidence="4" type="ORF">Poly59_14440</name>
</gene>
<dbReference type="SMART" id="SM00327">
    <property type="entry name" value="VWA"/>
    <property type="match status" value="1"/>
</dbReference>
<dbReference type="RefSeq" id="WP_146533396.1">
    <property type="nucleotide sequence ID" value="NZ_SJPX01000002.1"/>
</dbReference>
<keyword evidence="2" id="KW-1133">Transmembrane helix</keyword>
<keyword evidence="2" id="KW-0472">Membrane</keyword>
<dbReference type="Pfam" id="PF12034">
    <property type="entry name" value="YfbK_C"/>
    <property type="match status" value="1"/>
</dbReference>
<dbReference type="Proteomes" id="UP000317977">
    <property type="component" value="Unassembled WGS sequence"/>
</dbReference>
<evidence type="ECO:0000256" key="2">
    <source>
        <dbReference type="SAM" id="Phobius"/>
    </source>
</evidence>
<dbReference type="InterPro" id="IPR022156">
    <property type="entry name" value="Uncharacterised_YfbK_N"/>
</dbReference>
<dbReference type="AlphaFoldDB" id="A0A5C6F1B4"/>
<feature type="transmembrane region" description="Helical" evidence="2">
    <location>
        <begin position="93"/>
        <end position="112"/>
    </location>
</feature>
<feature type="domain" description="VWFA" evidence="3">
    <location>
        <begin position="500"/>
        <end position="678"/>
    </location>
</feature>
<dbReference type="InterPro" id="IPR036465">
    <property type="entry name" value="vWFA_dom_sf"/>
</dbReference>
<dbReference type="InterPro" id="IPR002035">
    <property type="entry name" value="VWF_A"/>
</dbReference>
<dbReference type="CDD" id="cd01465">
    <property type="entry name" value="vWA_subgroup"/>
    <property type="match status" value="1"/>
</dbReference>
<comment type="caution">
    <text evidence="4">The sequence shown here is derived from an EMBL/GenBank/DDBJ whole genome shotgun (WGS) entry which is preliminary data.</text>
</comment>
<dbReference type="EMBL" id="SJPX01000002">
    <property type="protein sequence ID" value="TWU55148.1"/>
    <property type="molecule type" value="Genomic_DNA"/>
</dbReference>
<dbReference type="InterPro" id="IPR051266">
    <property type="entry name" value="CLCR"/>
</dbReference>
<dbReference type="Pfam" id="PF00092">
    <property type="entry name" value="VWA"/>
    <property type="match status" value="1"/>
</dbReference>
<dbReference type="Gene3D" id="3.40.50.410">
    <property type="entry name" value="von Willebrand factor, type A domain"/>
    <property type="match status" value="1"/>
</dbReference>
<dbReference type="OrthoDB" id="9805121at2"/>
<evidence type="ECO:0000313" key="4">
    <source>
        <dbReference type="EMBL" id="TWU55148.1"/>
    </source>
</evidence>
<dbReference type="SUPFAM" id="SSF53300">
    <property type="entry name" value="vWA-like"/>
    <property type="match status" value="1"/>
</dbReference>
<evidence type="ECO:0000313" key="5">
    <source>
        <dbReference type="Proteomes" id="UP000317977"/>
    </source>
</evidence>
<dbReference type="PANTHER" id="PTHR10579">
    <property type="entry name" value="CALCIUM-ACTIVATED CHLORIDE CHANNEL REGULATOR"/>
    <property type="match status" value="1"/>
</dbReference>
<keyword evidence="2" id="KW-0812">Transmembrane</keyword>
<keyword evidence="5" id="KW-1185">Reference proteome</keyword>
<sequence length="865" mass="93233">MKTPSPWDDPRITAYVMGELSGDQRVAFEKELTTNSELSDAVDEARSVTDKLTGLFATESTPTLSAERRQEIASGATDSVPTISKQTSWKVPMLLLATAAVVALMIGIAPMIQNQPTTVSQVERDSPIHVADTEAVEFEELVADAPVSAVSVPSMTAAPEAAGKPISSERLDKRLSISAYTKKEQSSAGGAMGGGNVELDYGNIAGDAITADQAMTSGMALAYQGPSPTSADHPFEDGVEAKGNPPTPASPNRRSRRSGMGMDGFAMDTGMSGGTDNVEMNIKMGDMDMGGMDEKMMRTEGMETGMMDMDMDMDMGMDMDMPAPTPNAVGNQTTPHFAGSNRSDKSRPNLELNRDRLKKSQLLETAPGIAALPDIRVVPRQESLFGRTSGDKFAAITENEFKRTDEETLSTFSIDVDTASYSKTRDILMRANQWPRPDAVRIEEMVNYFDYNYAPPANDAKHPFAAEVEITSCPWNDQHRLARIGIQGKTMKSDERPRCNLVFLIDTSGSMNSANKLPLVLEGLKMLTKQLDSDDRVAIVVYAGSAGLVLDSTSAKKGKKIAKALTQLSAGGSTNGGAGIQLAYQTARENFVAGGVNRVILCSDGDFNVGTTGTDALVRLVEDEAKSNIFLTVLGFGMGNHNDAMMEQISGRGNGNYAFIDNSQEAHKVLVDQISGTLVTIAKDVKLQVDFNPAKVTAYRLIGYENRILAKEDFNDDKKDAGEIGAGHSVTALYEIVPVGADSDSVRPKVEESKYIAKPEPAAKPTSDSNETLTVRIRYKQPDGDTSTRVDFPIVDQLDSFDEADESTRFAAAVAGFGMQLRHSKHAGDWEMSDVLETAKASKGIDEDGLRTEFIKLVKKASSLK</sequence>
<feature type="region of interest" description="Disordered" evidence="1">
    <location>
        <begin position="221"/>
        <end position="265"/>
    </location>
</feature>
<name>A0A5C6F1B4_9BACT</name>
<protein>
    <submittedName>
        <fullName evidence="4">von Willebrand factor</fullName>
    </submittedName>
</protein>
<accession>A0A5C6F1B4</accession>
<dbReference type="PANTHER" id="PTHR10579:SF43">
    <property type="entry name" value="ZINC FINGER (C3HC4-TYPE RING FINGER) FAMILY PROTEIN"/>
    <property type="match status" value="1"/>
</dbReference>
<evidence type="ECO:0000259" key="3">
    <source>
        <dbReference type="PROSITE" id="PS50234"/>
    </source>
</evidence>
<dbReference type="Pfam" id="PF12450">
    <property type="entry name" value="vWF_A"/>
    <property type="match status" value="1"/>
</dbReference>
<proteinExistence type="predicted"/>